<feature type="domain" description="Zinc-ribbon" evidence="2">
    <location>
        <begin position="3"/>
        <end position="23"/>
    </location>
</feature>
<dbReference type="EMBL" id="LKLW01000152">
    <property type="protein sequence ID" value="KSU24404.1"/>
    <property type="molecule type" value="Genomic_DNA"/>
</dbReference>
<evidence type="ECO:0000313" key="3">
    <source>
        <dbReference type="EMBL" id="KSU24404.1"/>
    </source>
</evidence>
<accession>A0A0V8EEV4</accession>
<dbReference type="Pfam" id="PF13240">
    <property type="entry name" value="Zn_Ribbon_1"/>
    <property type="match status" value="1"/>
</dbReference>
<dbReference type="Proteomes" id="UP000052991">
    <property type="component" value="Unassembled WGS sequence"/>
</dbReference>
<proteinExistence type="predicted"/>
<feature type="transmembrane region" description="Helical" evidence="1">
    <location>
        <begin position="77"/>
        <end position="97"/>
    </location>
</feature>
<keyword evidence="1" id="KW-1133">Transmembrane helix</keyword>
<evidence type="ECO:0000259" key="2">
    <source>
        <dbReference type="Pfam" id="PF13240"/>
    </source>
</evidence>
<keyword evidence="1" id="KW-0472">Membrane</keyword>
<dbReference type="PATRIC" id="fig|1360.116.peg.1883"/>
<dbReference type="RefSeq" id="WP_015966937.1">
    <property type="nucleotide sequence ID" value="NZ_LKLW01000152.1"/>
</dbReference>
<reference evidence="4" key="1">
    <citation type="submission" date="2015-10" db="EMBL/GenBank/DDBJ databases">
        <title>Draft Genome Sequences of 11 Lactococcus lactis subspecies cremoris strains.</title>
        <authorList>
            <person name="Wels M."/>
            <person name="Backus L."/>
            <person name="Boekhorst J."/>
            <person name="Dijkstra A."/>
            <person name="Beerthuizen M."/>
            <person name="Kelly W."/>
            <person name="Siezen R."/>
            <person name="Bachmann H."/>
            <person name="Van Hijum S."/>
        </authorList>
    </citation>
    <scope>NUCLEOTIDE SEQUENCE [LARGE SCALE GENOMIC DNA]</scope>
    <source>
        <strain evidence="4">N42</strain>
    </source>
</reference>
<organism evidence="3 4">
    <name type="scientific">Lactococcus lactis subsp. lactis</name>
    <name type="common">Streptococcus lactis</name>
    <dbReference type="NCBI Taxonomy" id="1360"/>
    <lineage>
        <taxon>Bacteria</taxon>
        <taxon>Bacillati</taxon>
        <taxon>Bacillota</taxon>
        <taxon>Bacilli</taxon>
        <taxon>Lactobacillales</taxon>
        <taxon>Streptococcaceae</taxon>
        <taxon>Lactococcus</taxon>
    </lineage>
</organism>
<sequence>MKYCPNCGKEIISSSNFCSNCGFDFNHKNDIKQESGAINVPKKSVEEFKNAYLANIILAVITGIYVVLKFLQIFGTYTINLKIFPFIILACAIYANVINKKLKLTYTASIIIYIFSIFSIFFSGFLSLGLMFYFALILIVVPYGASAVLSATLAYGIKQNILK</sequence>
<name>A0A0V8EEV4_LACLL</name>
<comment type="caution">
    <text evidence="3">The sequence shown here is derived from an EMBL/GenBank/DDBJ whole genome shotgun (WGS) entry which is preliminary data.</text>
</comment>
<evidence type="ECO:0000256" key="1">
    <source>
        <dbReference type="SAM" id="Phobius"/>
    </source>
</evidence>
<dbReference type="InterPro" id="IPR026870">
    <property type="entry name" value="Zinc_ribbon_dom"/>
</dbReference>
<protein>
    <submittedName>
        <fullName evidence="3">Phage protein</fullName>
    </submittedName>
</protein>
<feature type="transmembrane region" description="Helical" evidence="1">
    <location>
        <begin position="104"/>
        <end position="126"/>
    </location>
</feature>
<gene>
    <name evidence="3" type="ORF">N42_2455</name>
</gene>
<evidence type="ECO:0000313" key="4">
    <source>
        <dbReference type="Proteomes" id="UP000052991"/>
    </source>
</evidence>
<dbReference type="AlphaFoldDB" id="A0A0V8EEV4"/>
<feature type="transmembrane region" description="Helical" evidence="1">
    <location>
        <begin position="52"/>
        <end position="71"/>
    </location>
</feature>
<keyword evidence="1" id="KW-0812">Transmembrane</keyword>
<feature type="transmembrane region" description="Helical" evidence="1">
    <location>
        <begin position="132"/>
        <end position="157"/>
    </location>
</feature>